<dbReference type="EMBL" id="LAZR01014592">
    <property type="protein sequence ID" value="KKM16818.1"/>
    <property type="molecule type" value="Genomic_DNA"/>
</dbReference>
<dbReference type="AlphaFoldDB" id="A0A0F9K3U3"/>
<gene>
    <name evidence="1" type="ORF">LCGC14_1681980</name>
</gene>
<sequence>MPKYSFRVLLVSACLFVGCDHHPKKRAHLTSVKFRIVAERDDSPLSNRELQVFDGRPEDVRFEFVKTKASAPKHYLTSVTTDAKGFFTLDLSDSSITGFVIQPGLPYDIVRFERSSDIGHTKSADHVRVIRLKKGTRQVFRNDIFDLRRHMVKQIGIDKRETELPFQEILLTARELTKTAQPDLPARSPSAGPAATAKLFLEHLHAGRAADAFQMYAINEKMSKRLVDEERSDLERISVPAKAGTWHLAFIEVHVEGAGAVAVVNEDVKRGQPSFDLDPLYLVRLEGQWWIIPGMTKHDPASVLLSEEEYAVFNSLEQWFKTRKHELKKAKTGA</sequence>
<dbReference type="PROSITE" id="PS51257">
    <property type="entry name" value="PROKAR_LIPOPROTEIN"/>
    <property type="match status" value="1"/>
</dbReference>
<reference evidence="1" key="1">
    <citation type="journal article" date="2015" name="Nature">
        <title>Complex archaea that bridge the gap between prokaryotes and eukaryotes.</title>
        <authorList>
            <person name="Spang A."/>
            <person name="Saw J.H."/>
            <person name="Jorgensen S.L."/>
            <person name="Zaremba-Niedzwiedzka K."/>
            <person name="Martijn J."/>
            <person name="Lind A.E."/>
            <person name="van Eijk R."/>
            <person name="Schleper C."/>
            <person name="Guy L."/>
            <person name="Ettema T.J."/>
        </authorList>
    </citation>
    <scope>NUCLEOTIDE SEQUENCE</scope>
</reference>
<organism evidence="1">
    <name type="scientific">marine sediment metagenome</name>
    <dbReference type="NCBI Taxonomy" id="412755"/>
    <lineage>
        <taxon>unclassified sequences</taxon>
        <taxon>metagenomes</taxon>
        <taxon>ecological metagenomes</taxon>
    </lineage>
</organism>
<comment type="caution">
    <text evidence="1">The sequence shown here is derived from an EMBL/GenBank/DDBJ whole genome shotgun (WGS) entry which is preliminary data.</text>
</comment>
<proteinExistence type="predicted"/>
<accession>A0A0F9K3U3</accession>
<protein>
    <submittedName>
        <fullName evidence="1">Uncharacterized protein</fullName>
    </submittedName>
</protein>
<evidence type="ECO:0000313" key="1">
    <source>
        <dbReference type="EMBL" id="KKM16818.1"/>
    </source>
</evidence>
<name>A0A0F9K3U3_9ZZZZ</name>